<dbReference type="Proteomes" id="UP000075324">
    <property type="component" value="Unassembled WGS sequence"/>
</dbReference>
<dbReference type="Pfam" id="PF13115">
    <property type="entry name" value="YtkA"/>
    <property type="match status" value="1"/>
</dbReference>
<feature type="domain" description="YtkA-like" evidence="1">
    <location>
        <begin position="22"/>
        <end position="96"/>
    </location>
</feature>
<dbReference type="EMBL" id="LQYW01000025">
    <property type="protein sequence ID" value="KYD32037.1"/>
    <property type="molecule type" value="Genomic_DNA"/>
</dbReference>
<dbReference type="PROSITE" id="PS51257">
    <property type="entry name" value="PROKAR_LIPOPROTEIN"/>
    <property type="match status" value="1"/>
</dbReference>
<dbReference type="PATRIC" id="fig|153151.4.peg.1228"/>
<evidence type="ECO:0000313" key="3">
    <source>
        <dbReference type="Proteomes" id="UP000075324"/>
    </source>
</evidence>
<organism evidence="2 3">
    <name type="scientific">Parageobacillus toebii</name>
    <dbReference type="NCBI Taxonomy" id="153151"/>
    <lineage>
        <taxon>Bacteria</taxon>
        <taxon>Bacillati</taxon>
        <taxon>Bacillota</taxon>
        <taxon>Bacilli</taxon>
        <taxon>Bacillales</taxon>
        <taxon>Anoxybacillaceae</taxon>
        <taxon>Parageobacillus</taxon>
    </lineage>
</organism>
<sequence>MKKIAATIFVCILFLVGCNKGDWEVSVKTKPFYKEGVSAPFAVEIKENGKPASGLTVHATFEMANMDHGTITTTLKEKSGGIYEGKVQLPMEGEWEALLRIKNGKQTVEKLIKMQVKKEDAVAKINGLAITMEDVRFYQTLAQIEIAIGKETDQSKYKGEELKERLAYWERQEQHLQQINPAVTQLIELHSMALLAKEKGHSVTKNEIAKEVSKQKQQYDRYKATKEIIHQYGEKEFWKQHQQHTELTLLAKEVWNDMMRQAKKENTNAAQTEIRYLAQKKYEELLISQVDSLQIELYIPNKS</sequence>
<comment type="caution">
    <text evidence="2">The sequence shown here is derived from an EMBL/GenBank/DDBJ whole genome shotgun (WGS) entry which is preliminary data.</text>
</comment>
<name>A0A150N5M0_9BACL</name>
<accession>A0A150N5M0</accession>
<gene>
    <name evidence="2" type="ORF">B4110_1670</name>
</gene>
<dbReference type="AlphaFoldDB" id="A0A150N5M0"/>
<evidence type="ECO:0000313" key="2">
    <source>
        <dbReference type="EMBL" id="KYD32037.1"/>
    </source>
</evidence>
<dbReference type="InterPro" id="IPR032693">
    <property type="entry name" value="YtkA-like_dom"/>
</dbReference>
<reference evidence="2 3" key="1">
    <citation type="submission" date="2016-01" db="EMBL/GenBank/DDBJ databases">
        <title>Draft Genome Sequences of Seven Thermophilic Sporeformers Isolated from Foods.</title>
        <authorList>
            <person name="Berendsen E.M."/>
            <person name="Wells-Bennik M.H."/>
            <person name="Krawcyk A.O."/>
            <person name="De Jong A."/>
            <person name="Holsappel S."/>
            <person name="Eijlander R.T."/>
            <person name="Kuipers O.P."/>
        </authorList>
    </citation>
    <scope>NUCLEOTIDE SEQUENCE [LARGE SCALE GENOMIC DNA]</scope>
    <source>
        <strain evidence="2 3">B4110</strain>
    </source>
</reference>
<evidence type="ECO:0000259" key="1">
    <source>
        <dbReference type="Pfam" id="PF13115"/>
    </source>
</evidence>
<protein>
    <recommendedName>
        <fullName evidence="1">YtkA-like domain-containing protein</fullName>
    </recommendedName>
</protein>
<proteinExistence type="predicted"/>
<dbReference type="RefSeq" id="WP_062677524.1">
    <property type="nucleotide sequence ID" value="NZ_LQYW01000025.1"/>
</dbReference>